<organism evidence="1 2">
    <name type="scientific">Halapricum desulfuricans</name>
    <dbReference type="NCBI Taxonomy" id="2841257"/>
    <lineage>
        <taxon>Archaea</taxon>
        <taxon>Methanobacteriati</taxon>
        <taxon>Methanobacteriota</taxon>
        <taxon>Stenosarchaea group</taxon>
        <taxon>Halobacteria</taxon>
        <taxon>Halobacteriales</taxon>
        <taxon>Haloarculaceae</taxon>
        <taxon>Halapricum</taxon>
    </lineage>
</organism>
<accession>A0A897MZ29</accession>
<sequence length="111" mass="11365">MLAAVLAGVAVEPWLATPGFVGTVIVKSLSYTFRGRHLNDLLPSIGRATVLSTASMVYGVSCILFRVGGGALAEAIGPKSATVGLAAGVAVLTQLFRVGGDVVVEPEAQRR</sequence>
<dbReference type="EMBL" id="CP064787">
    <property type="protein sequence ID" value="QSG05717.1"/>
    <property type="molecule type" value="Genomic_DNA"/>
</dbReference>
<protein>
    <submittedName>
        <fullName evidence="1">MFS family permease</fullName>
    </submittedName>
</protein>
<dbReference type="Proteomes" id="UP000663525">
    <property type="component" value="Chromosome"/>
</dbReference>
<gene>
    <name evidence="1" type="ORF">HSR121_1373</name>
</gene>
<dbReference type="AlphaFoldDB" id="A0A897MZ29"/>
<evidence type="ECO:0000313" key="2">
    <source>
        <dbReference type="Proteomes" id="UP000663525"/>
    </source>
</evidence>
<evidence type="ECO:0000313" key="1">
    <source>
        <dbReference type="EMBL" id="QSG05717.1"/>
    </source>
</evidence>
<reference evidence="1" key="1">
    <citation type="submission" date="2020-11" db="EMBL/GenBank/DDBJ databases">
        <title>Carbohydrate-dependent, anaerobic sulfur respiration: A novel catabolism in halophilic archaea.</title>
        <authorList>
            <person name="Sorokin D.Y."/>
            <person name="Messina E."/>
            <person name="Smedile F."/>
            <person name="La Cono V."/>
            <person name="Hallsworth J.E."/>
            <person name="Yakimov M.M."/>
        </authorList>
    </citation>
    <scope>NUCLEOTIDE SEQUENCE</scope>
    <source>
        <strain evidence="1">HSR12-1</strain>
    </source>
</reference>
<name>A0A897MZ29_9EURY</name>
<proteinExistence type="predicted"/>